<reference evidence="2" key="1">
    <citation type="submission" date="2017-12" db="EMBL/GenBank/DDBJ databases">
        <title>FDA dAtabase for Regulatory Grade micrObial Sequences (FDA-ARGOS): Supporting development and validation of Infectious Disease Dx tests.</title>
        <authorList>
            <person name="Campos J."/>
            <person name="Goldberg B."/>
            <person name="Tallon L."/>
            <person name="Sadzewicz L."/>
            <person name="Sengamalay N."/>
            <person name="Ott S."/>
            <person name="Godinez A."/>
            <person name="Nagaraj S."/>
            <person name="Vyas G."/>
            <person name="Aluvathingal J."/>
            <person name="Nadendla S."/>
            <person name="Geyer C."/>
            <person name="Nandy P."/>
            <person name="Hobson J."/>
            <person name="Sichtig H."/>
        </authorList>
    </citation>
    <scope>NUCLEOTIDE SEQUENCE</scope>
    <source>
        <strain evidence="2">FDAARGOS_252</strain>
        <plasmid evidence="2">unnamed1</plasmid>
    </source>
</reference>
<dbReference type="PANTHER" id="PTHR31126">
    <property type="entry name" value="TYROSINE-PROTEIN PHOSPHATASE"/>
    <property type="match status" value="1"/>
</dbReference>
<dbReference type="AlphaFoldDB" id="A0A1V0GN34"/>
<dbReference type="SUPFAM" id="SSF52799">
    <property type="entry name" value="(Phosphotyrosine protein) phosphatases II"/>
    <property type="match status" value="1"/>
</dbReference>
<evidence type="ECO:0000313" key="3">
    <source>
        <dbReference type="Proteomes" id="UP000191257"/>
    </source>
</evidence>
<protein>
    <submittedName>
        <fullName evidence="2">Protein tyrosine phosphatase</fullName>
    </submittedName>
</protein>
<dbReference type="PROSITE" id="PS00383">
    <property type="entry name" value="TYR_PHOSPHATASE_1"/>
    <property type="match status" value="1"/>
</dbReference>
<accession>A0A1V0GN34</accession>
<dbReference type="InterPro" id="IPR016130">
    <property type="entry name" value="Tyr_Pase_AS"/>
</dbReference>
<sequence>MKTLLRLVLVAFVCLALPGGYLASLQLRGNFHTVVEGVAYRSAQPSADDLARWVADHGIRSVINLRGRHDGAAWYDAEIAASRALGIVHRDFGMSAGRQLDRDHAAALVALMRSVPKPVLIHCLSGADRTGLASALLLADLDHDEKAAERQISFRYGHIAIPHTAAWPMDQSWEALEGWLGFPS</sequence>
<gene>
    <name evidence="2" type="ORF">A6J80_01830</name>
</gene>
<dbReference type="InterPro" id="IPR029021">
    <property type="entry name" value="Prot-tyrosine_phosphatase-like"/>
</dbReference>
<dbReference type="InterPro" id="IPR026893">
    <property type="entry name" value="Tyr/Ser_Pase_IphP-type"/>
</dbReference>
<dbReference type="EMBL" id="CP020441">
    <property type="protein sequence ID" value="ARC35273.1"/>
    <property type="molecule type" value="Genomic_DNA"/>
</dbReference>
<evidence type="ECO:0000256" key="1">
    <source>
        <dbReference type="ARBA" id="ARBA00009580"/>
    </source>
</evidence>
<keyword evidence="2" id="KW-0614">Plasmid</keyword>
<dbReference type="RefSeq" id="WP_080620259.1">
    <property type="nucleotide sequence ID" value="NZ_CAWMZI010000002.1"/>
</dbReference>
<dbReference type="Proteomes" id="UP000191257">
    <property type="component" value="Plasmid unnamed1"/>
</dbReference>
<evidence type="ECO:0000313" key="2">
    <source>
        <dbReference type="EMBL" id="ARC35273.1"/>
    </source>
</evidence>
<dbReference type="GO" id="GO:0004721">
    <property type="term" value="F:phosphoprotein phosphatase activity"/>
    <property type="evidence" value="ECO:0007669"/>
    <property type="project" value="InterPro"/>
</dbReference>
<comment type="similarity">
    <text evidence="1">Belongs to the protein-tyrosine phosphatase family.</text>
</comment>
<dbReference type="eggNOG" id="COG2365">
    <property type="taxonomic scope" value="Bacteria"/>
</dbReference>
<keyword evidence="3" id="KW-1185">Reference proteome</keyword>
<proteinExistence type="inferred from homology"/>
<dbReference type="Gene3D" id="3.90.190.10">
    <property type="entry name" value="Protein tyrosine phosphatase superfamily"/>
    <property type="match status" value="1"/>
</dbReference>
<dbReference type="KEGG" id="pye:A6J80_01830"/>
<geneLocation type="plasmid" evidence="2 3">
    <name>unnamed1</name>
</geneLocation>
<name>A0A1V0GN34_9RHOB</name>
<dbReference type="PANTHER" id="PTHR31126:SF72">
    <property type="entry name" value="DUAL SPECIFICITY PROTEIN PHOSPHATASE TPBA"/>
    <property type="match status" value="1"/>
</dbReference>
<organism evidence="2 3">
    <name type="scientific">Paracoccus yeei</name>
    <dbReference type="NCBI Taxonomy" id="147645"/>
    <lineage>
        <taxon>Bacteria</taxon>
        <taxon>Pseudomonadati</taxon>
        <taxon>Pseudomonadota</taxon>
        <taxon>Alphaproteobacteria</taxon>
        <taxon>Rhodobacterales</taxon>
        <taxon>Paracoccaceae</taxon>
        <taxon>Paracoccus</taxon>
    </lineage>
</organism>
<dbReference type="Pfam" id="PF13350">
    <property type="entry name" value="Y_phosphatase3"/>
    <property type="match status" value="1"/>
</dbReference>